<proteinExistence type="predicted"/>
<organism evidence="2 3">
    <name type="scientific">Liquidambar formosana</name>
    <name type="common">Formosan gum</name>
    <dbReference type="NCBI Taxonomy" id="63359"/>
    <lineage>
        <taxon>Eukaryota</taxon>
        <taxon>Viridiplantae</taxon>
        <taxon>Streptophyta</taxon>
        <taxon>Embryophyta</taxon>
        <taxon>Tracheophyta</taxon>
        <taxon>Spermatophyta</taxon>
        <taxon>Magnoliopsida</taxon>
        <taxon>eudicotyledons</taxon>
        <taxon>Gunneridae</taxon>
        <taxon>Pentapetalae</taxon>
        <taxon>Saxifragales</taxon>
        <taxon>Altingiaceae</taxon>
        <taxon>Liquidambar</taxon>
    </lineage>
</organism>
<gene>
    <name evidence="2" type="ORF">L1049_019834</name>
</gene>
<protein>
    <submittedName>
        <fullName evidence="2">Uncharacterized protein</fullName>
    </submittedName>
</protein>
<name>A0AAP0S8U3_LIQFO</name>
<evidence type="ECO:0000313" key="3">
    <source>
        <dbReference type="Proteomes" id="UP001415857"/>
    </source>
</evidence>
<sequence>MLKECVYTQYIRKDRLDDQGRNRLQDRNHPRRRRRPMRQMMKPFGSYKGKRLMGD</sequence>
<evidence type="ECO:0000256" key="1">
    <source>
        <dbReference type="SAM" id="MobiDB-lite"/>
    </source>
</evidence>
<accession>A0AAP0S8U3</accession>
<comment type="caution">
    <text evidence="2">The sequence shown here is derived from an EMBL/GenBank/DDBJ whole genome shotgun (WGS) entry which is preliminary data.</text>
</comment>
<keyword evidence="3" id="KW-1185">Reference proteome</keyword>
<dbReference type="EMBL" id="JBBPBK010000001">
    <property type="protein sequence ID" value="KAK9291883.1"/>
    <property type="molecule type" value="Genomic_DNA"/>
</dbReference>
<evidence type="ECO:0000313" key="2">
    <source>
        <dbReference type="EMBL" id="KAK9291883.1"/>
    </source>
</evidence>
<feature type="compositionally biased region" description="Basic and acidic residues" evidence="1">
    <location>
        <begin position="15"/>
        <end position="28"/>
    </location>
</feature>
<dbReference type="Proteomes" id="UP001415857">
    <property type="component" value="Unassembled WGS sequence"/>
</dbReference>
<reference evidence="2 3" key="1">
    <citation type="journal article" date="2024" name="Plant J.">
        <title>Genome sequences and population genomics reveal climatic adaptation and genomic divergence between two closely related sweetgum species.</title>
        <authorList>
            <person name="Xu W.Q."/>
            <person name="Ren C.Q."/>
            <person name="Zhang X.Y."/>
            <person name="Comes H.P."/>
            <person name="Liu X.H."/>
            <person name="Li Y.G."/>
            <person name="Kettle C.J."/>
            <person name="Jalonen R."/>
            <person name="Gaisberger H."/>
            <person name="Ma Y.Z."/>
            <person name="Qiu Y.X."/>
        </authorList>
    </citation>
    <scope>NUCLEOTIDE SEQUENCE [LARGE SCALE GENOMIC DNA]</scope>
    <source>
        <strain evidence="2">Hangzhou</strain>
    </source>
</reference>
<dbReference type="AlphaFoldDB" id="A0AAP0S8U3"/>
<feature type="region of interest" description="Disordered" evidence="1">
    <location>
        <begin position="15"/>
        <end position="55"/>
    </location>
</feature>